<dbReference type="GO" id="GO:0003677">
    <property type="term" value="F:DNA binding"/>
    <property type="evidence" value="ECO:0007669"/>
    <property type="project" value="InterPro"/>
</dbReference>
<dbReference type="RefSeq" id="WP_370595575.1">
    <property type="nucleotide sequence ID" value="NZ_JALBUR010000004.1"/>
</dbReference>
<dbReference type="GO" id="GO:0006310">
    <property type="term" value="P:DNA recombination"/>
    <property type="evidence" value="ECO:0007669"/>
    <property type="project" value="UniProtKB-KW"/>
</dbReference>
<keyword evidence="1" id="KW-0233">DNA recombination</keyword>
<dbReference type="SUPFAM" id="SSF56349">
    <property type="entry name" value="DNA breaking-rejoining enzymes"/>
    <property type="match status" value="1"/>
</dbReference>
<dbReference type="EMBL" id="JALBUR010000004">
    <property type="protein sequence ID" value="MDX8419023.1"/>
    <property type="molecule type" value="Genomic_DNA"/>
</dbReference>
<feature type="region of interest" description="Disordered" evidence="2">
    <location>
        <begin position="588"/>
        <end position="612"/>
    </location>
</feature>
<dbReference type="Gene3D" id="1.10.443.10">
    <property type="entry name" value="Intergrase catalytic core"/>
    <property type="match status" value="1"/>
</dbReference>
<dbReference type="AlphaFoldDB" id="A0AB35U0X2"/>
<evidence type="ECO:0000256" key="1">
    <source>
        <dbReference type="ARBA" id="ARBA00023172"/>
    </source>
</evidence>
<dbReference type="CDD" id="cd00397">
    <property type="entry name" value="DNA_BRE_C"/>
    <property type="match status" value="1"/>
</dbReference>
<dbReference type="Proteomes" id="UP001286174">
    <property type="component" value="Unassembled WGS sequence"/>
</dbReference>
<name>A0AB35U0X2_9FIRM</name>
<accession>A0AB35U0X2</accession>
<feature type="domain" description="Tyr recombinase" evidence="3">
    <location>
        <begin position="276"/>
        <end position="472"/>
    </location>
</feature>
<dbReference type="InterPro" id="IPR013762">
    <property type="entry name" value="Integrase-like_cat_sf"/>
</dbReference>
<evidence type="ECO:0000256" key="2">
    <source>
        <dbReference type="SAM" id="MobiDB-lite"/>
    </source>
</evidence>
<dbReference type="PANTHER" id="PTHR30349">
    <property type="entry name" value="PHAGE INTEGRASE-RELATED"/>
    <property type="match status" value="1"/>
</dbReference>
<sequence>MSFSSHCAEYKMLDLLGACILLNRERDLDSARNNALRMFIDVSYMPENLIRLLAEYIYTMLETGKYSYLNLRKGLVKLFSHGPIPDSAMKNAVSLTDWLNYAHQTSGIARTFTNYVTAGSPRPSNLMDYDVWYSNWFRHGDRRMKGFSRQHRFSFAGLTDSGNKELVKVYILHLLGDTELSYAHVYDQLLLIAMVLREMDRPALQISTIEANDYCTSKVLFRNAETGSSDKALRYVQGIAFAMYSFTHYVAIKKKLQVNNPWTYSRDAYRVRKQNIKRRAVSSYVLRQIFKVLPDLPEKYSLVFLVMFDTGLRICDACSLRRQDLIVHGKTASTGEFIITGAQLNYYNHKFNHEAVVFVSKSLAILLDAWRSTLDSNSEYMFSGFNTRSTPIHTSAVRRALQKFFAEKGIVEADGTPFHFEPHGLRHTCAVRMFEAGVPIATISAQLDHQSIAMTIRYLDSIEVETKKKNLKYLNQRGEEMILDDENSLSDEDKTQIRKARNRLRRMLLPNGICGRPELLKECPHYCTCVSGRCQYFYTNADYLPVHEAQYKEELKLIAASQSEPERLTHQKNATELKRVIDMITDHKGVQNIHEENSERRKEQGSDGYRTA</sequence>
<evidence type="ECO:0000313" key="4">
    <source>
        <dbReference type="EMBL" id="MDX8419023.1"/>
    </source>
</evidence>
<proteinExistence type="predicted"/>
<dbReference type="Pfam" id="PF00589">
    <property type="entry name" value="Phage_integrase"/>
    <property type="match status" value="1"/>
</dbReference>
<evidence type="ECO:0000259" key="3">
    <source>
        <dbReference type="PROSITE" id="PS51898"/>
    </source>
</evidence>
<keyword evidence="5" id="KW-1185">Reference proteome</keyword>
<reference evidence="4 5" key="1">
    <citation type="submission" date="2022-03" db="EMBL/GenBank/DDBJ databases">
        <title>Novel taxa within the pig intestine.</title>
        <authorList>
            <person name="Wylensek D."/>
            <person name="Bishof K."/>
            <person name="Afrizal A."/>
            <person name="Clavel T."/>
        </authorList>
    </citation>
    <scope>NUCLEOTIDE SEQUENCE [LARGE SCALE GENOMIC DNA]</scope>
    <source>
        <strain evidence="4 5">CLA-KB-P133</strain>
    </source>
</reference>
<comment type="caution">
    <text evidence="4">The sequence shown here is derived from an EMBL/GenBank/DDBJ whole genome shotgun (WGS) entry which is preliminary data.</text>
</comment>
<gene>
    <name evidence="4" type="ORF">MOZ60_02820</name>
</gene>
<dbReference type="GO" id="GO:0015074">
    <property type="term" value="P:DNA integration"/>
    <property type="evidence" value="ECO:0007669"/>
    <property type="project" value="InterPro"/>
</dbReference>
<dbReference type="InterPro" id="IPR050090">
    <property type="entry name" value="Tyrosine_recombinase_XerCD"/>
</dbReference>
<feature type="compositionally biased region" description="Basic and acidic residues" evidence="2">
    <location>
        <begin position="588"/>
        <end position="605"/>
    </location>
</feature>
<dbReference type="PANTHER" id="PTHR30349:SF84">
    <property type="entry name" value="PHAGE-RELATED INTEGRASE"/>
    <property type="match status" value="1"/>
</dbReference>
<dbReference type="InterPro" id="IPR011010">
    <property type="entry name" value="DNA_brk_join_enz"/>
</dbReference>
<evidence type="ECO:0000313" key="5">
    <source>
        <dbReference type="Proteomes" id="UP001286174"/>
    </source>
</evidence>
<organism evidence="4 5">
    <name type="scientific">Grylomicrobium aquisgranensis</name>
    <dbReference type="NCBI Taxonomy" id="2926318"/>
    <lineage>
        <taxon>Bacteria</taxon>
        <taxon>Bacillati</taxon>
        <taxon>Bacillota</taxon>
        <taxon>Erysipelotrichia</taxon>
        <taxon>Erysipelotrichales</taxon>
        <taxon>Erysipelotrichaceae</taxon>
        <taxon>Grylomicrobium</taxon>
    </lineage>
</organism>
<dbReference type="PROSITE" id="PS51898">
    <property type="entry name" value="TYR_RECOMBINASE"/>
    <property type="match status" value="1"/>
</dbReference>
<dbReference type="InterPro" id="IPR002104">
    <property type="entry name" value="Integrase_catalytic"/>
</dbReference>
<protein>
    <submittedName>
        <fullName evidence="4">Site-specific integrase</fullName>
    </submittedName>
</protein>